<keyword evidence="3" id="KW-0418">Kinase</keyword>
<evidence type="ECO:0000256" key="3">
    <source>
        <dbReference type="ARBA" id="ARBA00022777"/>
    </source>
</evidence>
<protein>
    <submittedName>
        <fullName evidence="5">Adenylate kinase</fullName>
    </submittedName>
</protein>
<keyword evidence="4" id="KW-1185">Reference proteome</keyword>
<accession>A0A0N4ZAT0</accession>
<evidence type="ECO:0000313" key="4">
    <source>
        <dbReference type="Proteomes" id="UP000038045"/>
    </source>
</evidence>
<dbReference type="WBParaSite" id="PTRK_0000464400.1">
    <property type="protein sequence ID" value="PTRK_0000464400.1"/>
    <property type="gene ID" value="PTRK_0000464400"/>
</dbReference>
<dbReference type="AlphaFoldDB" id="A0A0N4ZAT0"/>
<dbReference type="Proteomes" id="UP000038045">
    <property type="component" value="Unplaced"/>
</dbReference>
<dbReference type="InterPro" id="IPR000850">
    <property type="entry name" value="Adenylat/UMP-CMP_kin"/>
</dbReference>
<evidence type="ECO:0000313" key="5">
    <source>
        <dbReference type="WBParaSite" id="PTRK_0000464400.1"/>
    </source>
</evidence>
<proteinExistence type="predicted"/>
<dbReference type="Pfam" id="PF00406">
    <property type="entry name" value="ADK"/>
    <property type="match status" value="1"/>
</dbReference>
<sequence length="524" mass="59168">MGCSVSLPCSCEIITSKFRKKPVDNKKIGVTNPAVEDSETDSIDSDRYRECLTTPPEVKVEIGSGIRRDATKHQSIIFIFGGPGSLKGLLTQELGTEFEFTTINIEDIVFNYLPSKVANTVKSIVEIQQLLKRDKGIITLDWILSMISTKLATSTSQRFLIDMVPELSIILKTDAFKEADIEKSLQNFERRHSVLFVLNIQIENEKVLLDGKKTSKKSDEIDGKELSPELSAFLKGVDEADKGLLEKRIEAFHKNSKPFLEYFRKTKRVVDVDINIPYNPKIIPKIRNIISDFGLANNTDQTARVVLFMRDENQFMGLDLDYYKLVKIRLSEICSDRNGPLSAQIRSVKRYILNSGKVNENYLVILDNMNNTDYALTKRVNFFEQKTTYLDYFISNRKSGAKPKQRNKIPLRCLSSPDGEICLFPLNFSQKICKKITLIFGEKLSEAEDNEIIASGESSPGGIHSPVANLHKAGRHKSFSINQKNNGSRLLGVPMHQGIYSANGRQRRRISNTIGMGLEKQDGR</sequence>
<reference evidence="5" key="1">
    <citation type="submission" date="2017-02" db="UniProtKB">
        <authorList>
            <consortium name="WormBaseParasite"/>
        </authorList>
    </citation>
    <scope>IDENTIFICATION</scope>
</reference>
<name>A0A0N4ZAT0_PARTI</name>
<organism evidence="4 5">
    <name type="scientific">Parastrongyloides trichosuri</name>
    <name type="common">Possum-specific nematode worm</name>
    <dbReference type="NCBI Taxonomy" id="131310"/>
    <lineage>
        <taxon>Eukaryota</taxon>
        <taxon>Metazoa</taxon>
        <taxon>Ecdysozoa</taxon>
        <taxon>Nematoda</taxon>
        <taxon>Chromadorea</taxon>
        <taxon>Rhabditida</taxon>
        <taxon>Tylenchina</taxon>
        <taxon>Panagrolaimomorpha</taxon>
        <taxon>Strongyloidoidea</taxon>
        <taxon>Strongyloididae</taxon>
        <taxon>Parastrongyloides</taxon>
    </lineage>
</organism>
<evidence type="ECO:0000256" key="1">
    <source>
        <dbReference type="ARBA" id="ARBA00022679"/>
    </source>
</evidence>
<dbReference type="InterPro" id="IPR027417">
    <property type="entry name" value="P-loop_NTPase"/>
</dbReference>
<dbReference type="GO" id="GO:0005524">
    <property type="term" value="F:ATP binding"/>
    <property type="evidence" value="ECO:0007669"/>
    <property type="project" value="InterPro"/>
</dbReference>
<dbReference type="PANTHER" id="PTHR23359">
    <property type="entry name" value="NUCLEOTIDE KINASE"/>
    <property type="match status" value="1"/>
</dbReference>
<dbReference type="STRING" id="131310.A0A0N4ZAT0"/>
<keyword evidence="2" id="KW-0547">Nucleotide-binding</keyword>
<keyword evidence="1" id="KW-0808">Transferase</keyword>
<dbReference type="GO" id="GO:0019205">
    <property type="term" value="F:nucleobase-containing compound kinase activity"/>
    <property type="evidence" value="ECO:0007669"/>
    <property type="project" value="InterPro"/>
</dbReference>
<dbReference type="Gene3D" id="3.40.50.300">
    <property type="entry name" value="P-loop containing nucleotide triphosphate hydrolases"/>
    <property type="match status" value="1"/>
</dbReference>
<dbReference type="GO" id="GO:0006139">
    <property type="term" value="P:nucleobase-containing compound metabolic process"/>
    <property type="evidence" value="ECO:0007669"/>
    <property type="project" value="InterPro"/>
</dbReference>
<evidence type="ECO:0000256" key="2">
    <source>
        <dbReference type="ARBA" id="ARBA00022741"/>
    </source>
</evidence>